<proteinExistence type="predicted"/>
<dbReference type="AlphaFoldDB" id="A0A840MRG8"/>
<dbReference type="Proteomes" id="UP000575898">
    <property type="component" value="Unassembled WGS sequence"/>
</dbReference>
<comment type="caution">
    <text evidence="1">The sequence shown here is derived from an EMBL/GenBank/DDBJ whole genome shotgun (WGS) entry which is preliminary data.</text>
</comment>
<organism evidence="1 2">
    <name type="scientific">Chitinivorax tropicus</name>
    <dbReference type="NCBI Taxonomy" id="714531"/>
    <lineage>
        <taxon>Bacteria</taxon>
        <taxon>Pseudomonadati</taxon>
        <taxon>Pseudomonadota</taxon>
        <taxon>Betaproteobacteria</taxon>
        <taxon>Chitinivorax</taxon>
    </lineage>
</organism>
<reference evidence="1 2" key="1">
    <citation type="submission" date="2020-08" db="EMBL/GenBank/DDBJ databases">
        <title>Genomic Encyclopedia of Type Strains, Phase IV (KMG-IV): sequencing the most valuable type-strain genomes for metagenomic binning, comparative biology and taxonomic classification.</title>
        <authorList>
            <person name="Goeker M."/>
        </authorList>
    </citation>
    <scope>NUCLEOTIDE SEQUENCE [LARGE SCALE GENOMIC DNA]</scope>
    <source>
        <strain evidence="1 2">DSM 27165</strain>
    </source>
</reference>
<dbReference type="EMBL" id="JACHHY010000005">
    <property type="protein sequence ID" value="MBB5017811.1"/>
    <property type="molecule type" value="Genomic_DNA"/>
</dbReference>
<name>A0A840MRG8_9PROT</name>
<evidence type="ECO:0000313" key="2">
    <source>
        <dbReference type="Proteomes" id="UP000575898"/>
    </source>
</evidence>
<protein>
    <submittedName>
        <fullName evidence="1">Uncharacterized protein</fullName>
    </submittedName>
</protein>
<sequence length="56" mass="6422">MYKDAYALKKSKLLRDFMLNFVAESGEIIWDAVVTFNSSEKRPKPLKKIETAKALS</sequence>
<accession>A0A840MRG8</accession>
<gene>
    <name evidence="1" type="ORF">HNQ59_001081</name>
</gene>
<keyword evidence="2" id="KW-1185">Reference proteome</keyword>
<evidence type="ECO:0000313" key="1">
    <source>
        <dbReference type="EMBL" id="MBB5017811.1"/>
    </source>
</evidence>